<proteinExistence type="predicted"/>
<organism evidence="2">
    <name type="scientific">uncultured Spirochaetota bacterium</name>
    <dbReference type="NCBI Taxonomy" id="460511"/>
    <lineage>
        <taxon>Bacteria</taxon>
        <taxon>Pseudomonadati</taxon>
        <taxon>Spirochaetota</taxon>
        <taxon>environmental samples</taxon>
    </lineage>
</organism>
<sequence length="100" mass="10776">MNRLEIRPGENPADPQGIRLMYVDVAFENVRIIEAHNDHGKKTVIAEITYEEIEGGESGKESDIGEGDGVRTGSVVEPVESPSEGEGPRSSPRTGKKSKG</sequence>
<name>A0A652ZT93_9SPIR</name>
<accession>A0A652ZT93</accession>
<dbReference type="EMBL" id="UPXP01000008">
    <property type="protein sequence ID" value="VBB39010.1"/>
    <property type="molecule type" value="Genomic_DNA"/>
</dbReference>
<evidence type="ECO:0000256" key="1">
    <source>
        <dbReference type="SAM" id="MobiDB-lite"/>
    </source>
</evidence>
<reference evidence="2" key="1">
    <citation type="submission" date="2018-07" db="EMBL/GenBank/DDBJ databases">
        <authorList>
            <consortium name="Genoscope - CEA"/>
            <person name="William W."/>
        </authorList>
    </citation>
    <scope>NUCLEOTIDE SEQUENCE</scope>
    <source>
        <strain evidence="2">IK1</strain>
    </source>
</reference>
<protein>
    <submittedName>
        <fullName evidence="2">Uncharacterized protein</fullName>
    </submittedName>
</protein>
<gene>
    <name evidence="2" type="ORF">TRIP_E160234</name>
</gene>
<dbReference type="AlphaFoldDB" id="A0A652ZT93"/>
<evidence type="ECO:0000313" key="2">
    <source>
        <dbReference type="EMBL" id="VBB39010.1"/>
    </source>
</evidence>
<feature type="region of interest" description="Disordered" evidence="1">
    <location>
        <begin position="53"/>
        <end position="100"/>
    </location>
</feature>
<feature type="compositionally biased region" description="Low complexity" evidence="1">
    <location>
        <begin position="73"/>
        <end position="93"/>
    </location>
</feature>